<evidence type="ECO:0000259" key="1">
    <source>
        <dbReference type="Pfam" id="PF10551"/>
    </source>
</evidence>
<organism evidence="2 3">
    <name type="scientific">Cetraspora pellucida</name>
    <dbReference type="NCBI Taxonomy" id="1433469"/>
    <lineage>
        <taxon>Eukaryota</taxon>
        <taxon>Fungi</taxon>
        <taxon>Fungi incertae sedis</taxon>
        <taxon>Mucoromycota</taxon>
        <taxon>Glomeromycotina</taxon>
        <taxon>Glomeromycetes</taxon>
        <taxon>Diversisporales</taxon>
        <taxon>Gigasporaceae</taxon>
        <taxon>Cetraspora</taxon>
    </lineage>
</organism>
<evidence type="ECO:0000313" key="2">
    <source>
        <dbReference type="EMBL" id="CAG8600124.1"/>
    </source>
</evidence>
<feature type="domain" description="MULE transposase" evidence="1">
    <location>
        <begin position="176"/>
        <end position="271"/>
    </location>
</feature>
<dbReference type="PANTHER" id="PTHR31569">
    <property type="entry name" value="SWIM-TYPE DOMAIN-CONTAINING PROTEIN"/>
    <property type="match status" value="1"/>
</dbReference>
<dbReference type="PANTHER" id="PTHR31569:SF4">
    <property type="entry name" value="SWIM-TYPE DOMAIN-CONTAINING PROTEIN"/>
    <property type="match status" value="1"/>
</dbReference>
<dbReference type="EMBL" id="CAJVQA010004499">
    <property type="protein sequence ID" value="CAG8600124.1"/>
    <property type="molecule type" value="Genomic_DNA"/>
</dbReference>
<dbReference type="Proteomes" id="UP000789759">
    <property type="component" value="Unassembled WGS sequence"/>
</dbReference>
<reference evidence="2" key="1">
    <citation type="submission" date="2021-06" db="EMBL/GenBank/DDBJ databases">
        <authorList>
            <person name="Kallberg Y."/>
            <person name="Tangrot J."/>
            <person name="Rosling A."/>
        </authorList>
    </citation>
    <scope>NUCLEOTIDE SEQUENCE</scope>
    <source>
        <strain evidence="2">FL966</strain>
    </source>
</reference>
<protein>
    <submittedName>
        <fullName evidence="2">15699_t:CDS:1</fullName>
    </submittedName>
</protein>
<proteinExistence type="predicted"/>
<gene>
    <name evidence="2" type="ORF">CPELLU_LOCUS6950</name>
</gene>
<dbReference type="InterPro" id="IPR052579">
    <property type="entry name" value="Zinc_finger_SWIM"/>
</dbReference>
<accession>A0A9N9CH27</accession>
<name>A0A9N9CH27_9GLOM</name>
<dbReference type="AlphaFoldDB" id="A0A9N9CH27"/>
<sequence>MLPPPPEVHNSTDELFHNAQRFANSQGKTSTRLIDCPFELYATRRNGLWHLEVRNTIHNHGPSNDMSGHPIVCRLTEEQKESVAIMTTSSSHPCEIISTFRQNDLSTLVISSNIYNMHAQLQQQNLAGRTPIQALVDELQEGDFLYKYKCDNNGSVTHLFFAHKESISLSHQYPIVILIDCTYKTNKFKIPLLNIIGITSFNKTFFSCFIFIKDEEEDDYKWALTNVMSIFDRMQKPSVIVTDKELALMNALKIIFPKSTNLLCVWHISKNVLKNCKPQFPKETNEEESGEWQSFLAK</sequence>
<evidence type="ECO:0000313" key="3">
    <source>
        <dbReference type="Proteomes" id="UP000789759"/>
    </source>
</evidence>
<dbReference type="Pfam" id="PF10551">
    <property type="entry name" value="MULE"/>
    <property type="match status" value="1"/>
</dbReference>
<dbReference type="InterPro" id="IPR018289">
    <property type="entry name" value="MULE_transposase_dom"/>
</dbReference>
<dbReference type="OrthoDB" id="2410058at2759"/>
<keyword evidence="3" id="KW-1185">Reference proteome</keyword>
<comment type="caution">
    <text evidence="2">The sequence shown here is derived from an EMBL/GenBank/DDBJ whole genome shotgun (WGS) entry which is preliminary data.</text>
</comment>